<dbReference type="InterPro" id="IPR003439">
    <property type="entry name" value="ABC_transporter-like_ATP-bd"/>
</dbReference>
<sequence>MVVEVEGLWKTFGDVSAVEDLSFSIERGQVYGLLGPNGAGKTTTLRVLMGLERPSRGSTRLFGSTVTPSCSELLHVGAMVEQAAFVPHLSGMRNLRLWWEAGGAHMRDADLDGALAIAGLGDAVHRTVKTYSQGMKQRLGFARLLLGRPELLVLDEPTNGLDPGEIREIRELIGRLTSHGATVLLSSHHLSEVEQTCSHVLVMNHGRLITSGTVSELIGATKSIYVEVDANERQRALQLLSTLPQVTAVQTQGDGLVMEMCDGRRSDVSAALIAAGVHLQTIMPTQGLEDAFLDLLAAGDADDAQRQHQGSAVSS</sequence>
<dbReference type="PROSITE" id="PS00211">
    <property type="entry name" value="ABC_TRANSPORTER_1"/>
    <property type="match status" value="1"/>
</dbReference>
<organism evidence="6">
    <name type="scientific">freshwater metagenome</name>
    <dbReference type="NCBI Taxonomy" id="449393"/>
    <lineage>
        <taxon>unclassified sequences</taxon>
        <taxon>metagenomes</taxon>
        <taxon>ecological metagenomes</taxon>
    </lineage>
</organism>
<dbReference type="Gene3D" id="3.40.50.300">
    <property type="entry name" value="P-loop containing nucleotide triphosphate hydrolases"/>
    <property type="match status" value="1"/>
</dbReference>
<evidence type="ECO:0000256" key="3">
    <source>
        <dbReference type="ARBA" id="ARBA00022741"/>
    </source>
</evidence>
<dbReference type="GO" id="GO:0005524">
    <property type="term" value="F:ATP binding"/>
    <property type="evidence" value="ECO:0007669"/>
    <property type="project" value="UniProtKB-KW"/>
</dbReference>
<evidence type="ECO:0000313" key="6">
    <source>
        <dbReference type="EMBL" id="CAB4864519.1"/>
    </source>
</evidence>
<proteinExistence type="inferred from homology"/>
<dbReference type="SMART" id="SM00382">
    <property type="entry name" value="AAA"/>
    <property type="match status" value="1"/>
</dbReference>
<evidence type="ECO:0000256" key="4">
    <source>
        <dbReference type="ARBA" id="ARBA00022840"/>
    </source>
</evidence>
<evidence type="ECO:0000259" key="5">
    <source>
        <dbReference type="PROSITE" id="PS50893"/>
    </source>
</evidence>
<dbReference type="PANTHER" id="PTHR43335">
    <property type="entry name" value="ABC TRANSPORTER, ATP-BINDING PROTEIN"/>
    <property type="match status" value="1"/>
</dbReference>
<dbReference type="PROSITE" id="PS50893">
    <property type="entry name" value="ABC_TRANSPORTER_2"/>
    <property type="match status" value="1"/>
</dbReference>
<keyword evidence="3" id="KW-0547">Nucleotide-binding</keyword>
<protein>
    <submittedName>
        <fullName evidence="6">Unannotated protein</fullName>
    </submittedName>
</protein>
<dbReference type="InterPro" id="IPR017871">
    <property type="entry name" value="ABC_transporter-like_CS"/>
</dbReference>
<dbReference type="Pfam" id="PF00005">
    <property type="entry name" value="ABC_tran"/>
    <property type="match status" value="1"/>
</dbReference>
<dbReference type="GO" id="GO:0016887">
    <property type="term" value="F:ATP hydrolysis activity"/>
    <property type="evidence" value="ECO:0007669"/>
    <property type="project" value="InterPro"/>
</dbReference>
<comment type="similarity">
    <text evidence="1">Belongs to the ABC transporter superfamily.</text>
</comment>
<dbReference type="AlphaFoldDB" id="A0A6J7D7T5"/>
<dbReference type="SUPFAM" id="SSF52540">
    <property type="entry name" value="P-loop containing nucleoside triphosphate hydrolases"/>
    <property type="match status" value="1"/>
</dbReference>
<keyword evidence="4" id="KW-0067">ATP-binding</keyword>
<name>A0A6J7D7T5_9ZZZZ</name>
<reference evidence="6" key="1">
    <citation type="submission" date="2020-05" db="EMBL/GenBank/DDBJ databases">
        <authorList>
            <person name="Chiriac C."/>
            <person name="Salcher M."/>
            <person name="Ghai R."/>
            <person name="Kavagutti S V."/>
        </authorList>
    </citation>
    <scope>NUCLEOTIDE SEQUENCE</scope>
</reference>
<dbReference type="EMBL" id="CAFBLP010000007">
    <property type="protein sequence ID" value="CAB4864519.1"/>
    <property type="molecule type" value="Genomic_DNA"/>
</dbReference>
<keyword evidence="2" id="KW-0813">Transport</keyword>
<dbReference type="InterPro" id="IPR027417">
    <property type="entry name" value="P-loop_NTPase"/>
</dbReference>
<dbReference type="InterPro" id="IPR003593">
    <property type="entry name" value="AAA+_ATPase"/>
</dbReference>
<feature type="domain" description="ABC transporter" evidence="5">
    <location>
        <begin position="3"/>
        <end position="230"/>
    </location>
</feature>
<evidence type="ECO:0000256" key="1">
    <source>
        <dbReference type="ARBA" id="ARBA00005417"/>
    </source>
</evidence>
<evidence type="ECO:0000256" key="2">
    <source>
        <dbReference type="ARBA" id="ARBA00022448"/>
    </source>
</evidence>
<accession>A0A6J7D7T5</accession>
<gene>
    <name evidence="6" type="ORF">UFOPK3376_00459</name>
</gene>
<dbReference type="PANTHER" id="PTHR43335:SF4">
    <property type="entry name" value="ABC TRANSPORTER, ATP-BINDING PROTEIN"/>
    <property type="match status" value="1"/>
</dbReference>